<dbReference type="EMBL" id="VJVZ01000002">
    <property type="protein sequence ID" value="TRW26756.1"/>
    <property type="molecule type" value="Genomic_DNA"/>
</dbReference>
<evidence type="ECO:0000313" key="2">
    <source>
        <dbReference type="Proteomes" id="UP000320643"/>
    </source>
</evidence>
<name>A0A552V8E9_9FLAO</name>
<evidence type="ECO:0000313" key="1">
    <source>
        <dbReference type="EMBL" id="TRW26756.1"/>
    </source>
</evidence>
<dbReference type="RefSeq" id="WP_143372254.1">
    <property type="nucleotide sequence ID" value="NZ_VJVZ01000002.1"/>
</dbReference>
<dbReference type="OrthoDB" id="5500241at2"/>
<protein>
    <recommendedName>
        <fullName evidence="3">PLD-like domain-containing protein</fullName>
    </recommendedName>
</protein>
<dbReference type="AlphaFoldDB" id="A0A552V8E9"/>
<accession>A0A552V8E9</accession>
<organism evidence="1 2">
    <name type="scientific">Flavobacterium zepuense</name>
    <dbReference type="NCBI Taxonomy" id="2593302"/>
    <lineage>
        <taxon>Bacteria</taxon>
        <taxon>Pseudomonadati</taxon>
        <taxon>Bacteroidota</taxon>
        <taxon>Flavobacteriia</taxon>
        <taxon>Flavobacteriales</taxon>
        <taxon>Flavobacteriaceae</taxon>
        <taxon>Flavobacterium</taxon>
    </lineage>
</organism>
<sequence>MIFIPPLEIASKIMTLIQDADKEVIIVSPYVDLSKWDKMRKCLQKAVERGLKITFIARRNAKQDMSFLTSIGIHPILIDDLHAKVYINDDYGIVTSLNLLLYSDINSIDIAYKTEAKHERKELVDFVNRYIVDVKKIAKEQSNKITQNITEKTIFFNEYQVGKILDAFENKFWDAKFNATATYVFGSGLFPFGDAMFDSRLTIRISKSRSDFNDIIQYLETLHFEDYHEFKVELNLKSKNSYHYLDFVPTRPIKLQELVTDYLHVVKTILKSDIRKVLKKQQNTW</sequence>
<reference evidence="1 2" key="1">
    <citation type="submission" date="2019-07" db="EMBL/GenBank/DDBJ databases">
        <title>Flavobacterium sp. nov., isolated from glacier ice.</title>
        <authorList>
            <person name="Liu Q."/>
            <person name="Xin Y.-H."/>
        </authorList>
    </citation>
    <scope>NUCLEOTIDE SEQUENCE [LARGE SCALE GENOMIC DNA]</scope>
    <source>
        <strain evidence="1 2">ZT4R6</strain>
    </source>
</reference>
<comment type="caution">
    <text evidence="1">The sequence shown here is derived from an EMBL/GenBank/DDBJ whole genome shotgun (WGS) entry which is preliminary data.</text>
</comment>
<gene>
    <name evidence="1" type="ORF">FMM05_05100</name>
</gene>
<dbReference type="Proteomes" id="UP000320643">
    <property type="component" value="Unassembled WGS sequence"/>
</dbReference>
<evidence type="ECO:0008006" key="3">
    <source>
        <dbReference type="Google" id="ProtNLM"/>
    </source>
</evidence>
<dbReference type="Gene3D" id="3.30.870.10">
    <property type="entry name" value="Endonuclease Chain A"/>
    <property type="match status" value="1"/>
</dbReference>
<proteinExistence type="predicted"/>
<dbReference type="SUPFAM" id="SSF56024">
    <property type="entry name" value="Phospholipase D/nuclease"/>
    <property type="match status" value="1"/>
</dbReference>
<keyword evidence="2" id="KW-1185">Reference proteome</keyword>